<feature type="signal peptide" evidence="1">
    <location>
        <begin position="1"/>
        <end position="28"/>
    </location>
</feature>
<protein>
    <submittedName>
        <fullName evidence="5">Tyrosinase_Cu-bd domain-containing protein</fullName>
    </submittedName>
</protein>
<dbReference type="AlphaFoldDB" id="A0A183B7C7"/>
<accession>A0A183B7C7</accession>
<dbReference type="OrthoDB" id="6132182at2759"/>
<proteinExistence type="predicted"/>
<dbReference type="SUPFAM" id="SSF48056">
    <property type="entry name" value="Di-copper centre-containing domain"/>
    <property type="match status" value="1"/>
</dbReference>
<keyword evidence="1" id="KW-0732">Signal</keyword>
<evidence type="ECO:0000313" key="3">
    <source>
        <dbReference type="EMBL" id="VDP92382.1"/>
    </source>
</evidence>
<feature type="chain" id="PRO_5043138325" evidence="1">
    <location>
        <begin position="29"/>
        <end position="335"/>
    </location>
</feature>
<feature type="domain" description="Tyrosinase copper-binding" evidence="2">
    <location>
        <begin position="186"/>
        <end position="312"/>
    </location>
</feature>
<gene>
    <name evidence="3" type="ORF">ECPE_LOCUS15110</name>
</gene>
<evidence type="ECO:0000256" key="1">
    <source>
        <dbReference type="SAM" id="SignalP"/>
    </source>
</evidence>
<sequence>MFHTRDLFGAASTLLLLIILLLLDKGLCLIPEQCAHNVTKPFSVCCPVSPHNHLVCGGPKRGYCEKIAVPKDYVPHVFHMDDRLSWPLRFFSHACQCKGNFFGTACEKCWYGWTGPNCDKRVKRIRRDIHSLSDHELYVLKDVLYRSQTWPSGYVVLDESDNYHSDPLYKPRFIPASVQYFITFNHRYGSRATLYKNKQDCEMYGILNYNHDGVVFPTWHRYLQLIWEGLLAEIAWKVHRVENFAAPYWDMIGLLNCDICTNTYFGAPGREDKDGLHISRRSIFSNFTEFCAEPRGDAKCYGCQRSGRKTTITRKFTTLKFPDQRDLDYVLSLKK</sequence>
<reference evidence="5" key="1">
    <citation type="submission" date="2016-06" db="UniProtKB">
        <authorList>
            <consortium name="WormBaseParasite"/>
        </authorList>
    </citation>
    <scope>IDENTIFICATION</scope>
</reference>
<name>A0A183B7C7_9TREM</name>
<dbReference type="GO" id="GO:0016491">
    <property type="term" value="F:oxidoreductase activity"/>
    <property type="evidence" value="ECO:0007669"/>
    <property type="project" value="InterPro"/>
</dbReference>
<dbReference type="WBParaSite" id="ECPE_0001515201-mRNA-1">
    <property type="protein sequence ID" value="ECPE_0001515201-mRNA-1"/>
    <property type="gene ID" value="ECPE_0001515201"/>
</dbReference>
<evidence type="ECO:0000313" key="4">
    <source>
        <dbReference type="Proteomes" id="UP000272942"/>
    </source>
</evidence>
<reference evidence="3 4" key="2">
    <citation type="submission" date="2018-11" db="EMBL/GenBank/DDBJ databases">
        <authorList>
            <consortium name="Pathogen Informatics"/>
        </authorList>
    </citation>
    <scope>NUCLEOTIDE SEQUENCE [LARGE SCALE GENOMIC DNA]</scope>
    <source>
        <strain evidence="3 4">Egypt</strain>
    </source>
</reference>
<keyword evidence="4" id="KW-1185">Reference proteome</keyword>
<dbReference type="InterPro" id="IPR002227">
    <property type="entry name" value="Tyrosinase_Cu-bd"/>
</dbReference>
<dbReference type="EMBL" id="UZAN01059549">
    <property type="protein sequence ID" value="VDP92382.1"/>
    <property type="molecule type" value="Genomic_DNA"/>
</dbReference>
<dbReference type="Proteomes" id="UP000272942">
    <property type="component" value="Unassembled WGS sequence"/>
</dbReference>
<evidence type="ECO:0000259" key="2">
    <source>
        <dbReference type="Pfam" id="PF00264"/>
    </source>
</evidence>
<dbReference type="InterPro" id="IPR008922">
    <property type="entry name" value="Di-copper_centre_dom_sf"/>
</dbReference>
<dbReference type="Gene3D" id="2.10.25.10">
    <property type="entry name" value="Laminin"/>
    <property type="match status" value="1"/>
</dbReference>
<organism evidence="5">
    <name type="scientific">Echinostoma caproni</name>
    <dbReference type="NCBI Taxonomy" id="27848"/>
    <lineage>
        <taxon>Eukaryota</taxon>
        <taxon>Metazoa</taxon>
        <taxon>Spiralia</taxon>
        <taxon>Lophotrochozoa</taxon>
        <taxon>Platyhelminthes</taxon>
        <taxon>Trematoda</taxon>
        <taxon>Digenea</taxon>
        <taxon>Plagiorchiida</taxon>
        <taxon>Echinostomata</taxon>
        <taxon>Echinostomatoidea</taxon>
        <taxon>Echinostomatidae</taxon>
        <taxon>Echinostoma</taxon>
    </lineage>
</organism>
<dbReference type="Pfam" id="PF00264">
    <property type="entry name" value="Tyrosinase"/>
    <property type="match status" value="1"/>
</dbReference>
<dbReference type="Gene3D" id="1.10.1280.10">
    <property type="entry name" value="Di-copper center containing domain from catechol oxidase"/>
    <property type="match status" value="1"/>
</dbReference>
<evidence type="ECO:0000313" key="5">
    <source>
        <dbReference type="WBParaSite" id="ECPE_0001515201-mRNA-1"/>
    </source>
</evidence>